<accession>A0A6I8NCQ8</accession>
<reference evidence="3 4" key="1">
    <citation type="journal article" date="2008" name="Nature">
        <title>Genome analysis of the platypus reveals unique signatures of evolution.</title>
        <authorList>
            <person name="Warren W.C."/>
            <person name="Hillier L.W."/>
            <person name="Marshall Graves J.A."/>
            <person name="Birney E."/>
            <person name="Ponting C.P."/>
            <person name="Grutzner F."/>
            <person name="Belov K."/>
            <person name="Miller W."/>
            <person name="Clarke L."/>
            <person name="Chinwalla A.T."/>
            <person name="Yang S.P."/>
            <person name="Heger A."/>
            <person name="Locke D.P."/>
            <person name="Miethke P."/>
            <person name="Waters P.D."/>
            <person name="Veyrunes F."/>
            <person name="Fulton L."/>
            <person name="Fulton B."/>
            <person name="Graves T."/>
            <person name="Wallis J."/>
            <person name="Puente X.S."/>
            <person name="Lopez-Otin C."/>
            <person name="Ordonez G.R."/>
            <person name="Eichler E.E."/>
            <person name="Chen L."/>
            <person name="Cheng Z."/>
            <person name="Deakin J.E."/>
            <person name="Alsop A."/>
            <person name="Thompson K."/>
            <person name="Kirby P."/>
            <person name="Papenfuss A.T."/>
            <person name="Wakefield M.J."/>
            <person name="Olender T."/>
            <person name="Lancet D."/>
            <person name="Huttley G.A."/>
            <person name="Smit A.F."/>
            <person name="Pask A."/>
            <person name="Temple-Smith P."/>
            <person name="Batzer M.A."/>
            <person name="Walker J.A."/>
            <person name="Konkel M.K."/>
            <person name="Harris R.S."/>
            <person name="Whittington C.M."/>
            <person name="Wong E.S."/>
            <person name="Gemmell N.J."/>
            <person name="Buschiazzo E."/>
            <person name="Vargas Jentzsch I.M."/>
            <person name="Merkel A."/>
            <person name="Schmitz J."/>
            <person name="Zemann A."/>
            <person name="Churakov G."/>
            <person name="Kriegs J.O."/>
            <person name="Brosius J."/>
            <person name="Murchison E.P."/>
            <person name="Sachidanandam R."/>
            <person name="Smith C."/>
            <person name="Hannon G.J."/>
            <person name="Tsend-Ayush E."/>
            <person name="McMillan D."/>
            <person name="Attenborough R."/>
            <person name="Rens W."/>
            <person name="Ferguson-Smith M."/>
            <person name="Lefevre C.M."/>
            <person name="Sharp J.A."/>
            <person name="Nicholas K.R."/>
            <person name="Ray D.A."/>
            <person name="Kube M."/>
            <person name="Reinhardt R."/>
            <person name="Pringle T.H."/>
            <person name="Taylor J."/>
            <person name="Jones R.C."/>
            <person name="Nixon B."/>
            <person name="Dacheux J.L."/>
            <person name="Niwa H."/>
            <person name="Sekita Y."/>
            <person name="Huang X."/>
            <person name="Stark A."/>
            <person name="Kheradpour P."/>
            <person name="Kellis M."/>
            <person name="Flicek P."/>
            <person name="Chen Y."/>
            <person name="Webber C."/>
            <person name="Hardison R."/>
            <person name="Nelson J."/>
            <person name="Hallsworth-Pepin K."/>
            <person name="Delehaunty K."/>
            <person name="Markovic C."/>
            <person name="Minx P."/>
            <person name="Feng Y."/>
            <person name="Kremitzki C."/>
            <person name="Mitreva M."/>
            <person name="Glasscock J."/>
            <person name="Wylie T."/>
            <person name="Wohldmann P."/>
            <person name="Thiru P."/>
            <person name="Nhan M.N."/>
            <person name="Pohl C.S."/>
            <person name="Smith S.M."/>
            <person name="Hou S."/>
            <person name="Nefedov M."/>
            <person name="de Jong P.J."/>
            <person name="Renfree M.B."/>
            <person name="Mardis E.R."/>
            <person name="Wilson R.K."/>
        </authorList>
    </citation>
    <scope>NUCLEOTIDE SEQUENCE [LARGE SCALE GENOMIC DNA]</scope>
    <source>
        <strain evidence="3 4">Glennie</strain>
    </source>
</reference>
<evidence type="ECO:0000313" key="4">
    <source>
        <dbReference type="Proteomes" id="UP000002279"/>
    </source>
</evidence>
<feature type="region of interest" description="Disordered" evidence="1">
    <location>
        <begin position="213"/>
        <end position="238"/>
    </location>
</feature>
<organism evidence="3 4">
    <name type="scientific">Ornithorhynchus anatinus</name>
    <name type="common">Duckbill platypus</name>
    <dbReference type="NCBI Taxonomy" id="9258"/>
    <lineage>
        <taxon>Eukaryota</taxon>
        <taxon>Metazoa</taxon>
        <taxon>Chordata</taxon>
        <taxon>Craniata</taxon>
        <taxon>Vertebrata</taxon>
        <taxon>Euteleostomi</taxon>
        <taxon>Mammalia</taxon>
        <taxon>Monotremata</taxon>
        <taxon>Ornithorhynchidae</taxon>
        <taxon>Ornithorhynchus</taxon>
    </lineage>
</organism>
<gene>
    <name evidence="3" type="primary">IPO11</name>
</gene>
<dbReference type="GeneTree" id="ENSGT00390000014071"/>
<dbReference type="InterPro" id="IPR016024">
    <property type="entry name" value="ARM-type_fold"/>
</dbReference>
<evidence type="ECO:0000256" key="1">
    <source>
        <dbReference type="SAM" id="MobiDB-lite"/>
    </source>
</evidence>
<feature type="domain" description="Importin-7/11-like TPR repeats" evidence="2">
    <location>
        <begin position="172"/>
        <end position="287"/>
    </location>
</feature>
<dbReference type="SUPFAM" id="SSF48371">
    <property type="entry name" value="ARM repeat"/>
    <property type="match status" value="1"/>
</dbReference>
<dbReference type="Bgee" id="ENSOANG00000012524">
    <property type="expression patterns" value="Expressed in fibroblast and 8 other cell types or tissues"/>
</dbReference>
<evidence type="ECO:0000313" key="3">
    <source>
        <dbReference type="Ensembl" id="ENSOANP00000038817.1"/>
    </source>
</evidence>
<protein>
    <submittedName>
        <fullName evidence="3">Importin 11</fullName>
    </submittedName>
</protein>
<feature type="region of interest" description="Disordered" evidence="1">
    <location>
        <begin position="21"/>
        <end position="50"/>
    </location>
</feature>
<dbReference type="Proteomes" id="UP000002279">
    <property type="component" value="Chromosome 1"/>
</dbReference>
<dbReference type="InterPro" id="IPR058669">
    <property type="entry name" value="TPR_IPO7/11-like"/>
</dbReference>
<dbReference type="Pfam" id="PF25758">
    <property type="entry name" value="TPR_IPO11"/>
    <property type="match status" value="1"/>
</dbReference>
<keyword evidence="4" id="KW-1185">Reference proteome</keyword>
<reference evidence="3" key="2">
    <citation type="submission" date="2025-08" db="UniProtKB">
        <authorList>
            <consortium name="Ensembl"/>
        </authorList>
    </citation>
    <scope>IDENTIFICATION</scope>
    <source>
        <strain evidence="3">Glennie</strain>
    </source>
</reference>
<dbReference type="Ensembl" id="ENSOANT00000062827.1">
    <property type="protein sequence ID" value="ENSOANP00000038817.1"/>
    <property type="gene ID" value="ENSOANG00000012524.3"/>
</dbReference>
<sequence length="290" mass="31902">MISAISRKSRWDFLSNKNSRTQINSLPAPQFPVSMATSAPRPPPPLTPPPAWDAMGRAAFPEQTARAAWRTAGGPGPRLEFRTGRLPPLRRARERAGRAGGGDLQVLGGRFSPETHCGLPASTEPEFRGAAGPRGEPGYFYALTSLASPWTSVPSSLPSFLPRPARPGFASPTSVIQDKFCGIVNISVEGLHDVMTEDPETRTYKDCMLMSPCEEPKASEEEEEEPPTEQDKRKKRLALKDPVHTVSLQQFVYEKLKAQQELLGELGFQALMETVDTEIVTQLQEFLQGF</sequence>
<proteinExistence type="predicted"/>
<reference evidence="3" key="3">
    <citation type="submission" date="2025-09" db="UniProtKB">
        <authorList>
            <consortium name="Ensembl"/>
        </authorList>
    </citation>
    <scope>IDENTIFICATION</scope>
    <source>
        <strain evidence="3">Glennie</strain>
    </source>
</reference>
<dbReference type="AlphaFoldDB" id="A0A6I8NCQ8"/>
<evidence type="ECO:0000259" key="2">
    <source>
        <dbReference type="Pfam" id="PF25758"/>
    </source>
</evidence>
<feature type="compositionally biased region" description="Pro residues" evidence="1">
    <location>
        <begin position="40"/>
        <end position="50"/>
    </location>
</feature>
<name>A0A6I8NCQ8_ORNAN</name>